<dbReference type="GO" id="GO:0046872">
    <property type="term" value="F:metal ion binding"/>
    <property type="evidence" value="ECO:0007669"/>
    <property type="project" value="UniProtKB-KW"/>
</dbReference>
<feature type="domain" description="MPN" evidence="7">
    <location>
        <begin position="130"/>
        <end position="252"/>
    </location>
</feature>
<reference evidence="8" key="2">
    <citation type="submission" date="2020-11" db="EMBL/GenBank/DDBJ databases">
        <title>Description of novel Gluconobacter species.</title>
        <authorList>
            <person name="Cleenwerck I."/>
            <person name="Cnockaert M."/>
            <person name="Borremans W."/>
            <person name="Wieme A.D."/>
            <person name="De Vuyst L."/>
            <person name="Vandamme P."/>
        </authorList>
    </citation>
    <scope>NUCLEOTIDE SEQUENCE</scope>
    <source>
        <strain evidence="8">R71697</strain>
    </source>
</reference>
<dbReference type="Pfam" id="PF04002">
    <property type="entry name" value="RadC"/>
    <property type="match status" value="1"/>
</dbReference>
<gene>
    <name evidence="8" type="primary">radC</name>
    <name evidence="8" type="ORF">HKD32_07765</name>
</gene>
<dbReference type="Gene3D" id="3.40.140.10">
    <property type="entry name" value="Cytidine Deaminase, domain 2"/>
    <property type="match status" value="1"/>
</dbReference>
<keyword evidence="4" id="KW-0862">Zinc</keyword>
<keyword evidence="3" id="KW-0378">Hydrolase</keyword>
<dbReference type="GO" id="GO:0006508">
    <property type="term" value="P:proteolysis"/>
    <property type="evidence" value="ECO:0007669"/>
    <property type="project" value="UniProtKB-KW"/>
</dbReference>
<keyword evidence="5" id="KW-0482">Metalloprotease</keyword>
<evidence type="ECO:0000256" key="1">
    <source>
        <dbReference type="ARBA" id="ARBA00022670"/>
    </source>
</evidence>
<dbReference type="RefSeq" id="WP_194257809.1">
    <property type="nucleotide sequence ID" value="NZ_JABCQN010000003.1"/>
</dbReference>
<keyword evidence="1" id="KW-0645">Protease</keyword>
<dbReference type="PROSITE" id="PS50249">
    <property type="entry name" value="MPN"/>
    <property type="match status" value="1"/>
</dbReference>
<accession>A0A9Q2FLZ6</accession>
<evidence type="ECO:0000256" key="6">
    <source>
        <dbReference type="RuleBase" id="RU003797"/>
    </source>
</evidence>
<dbReference type="CDD" id="cd08071">
    <property type="entry name" value="MPN_DUF2466"/>
    <property type="match status" value="1"/>
</dbReference>
<dbReference type="InterPro" id="IPR020891">
    <property type="entry name" value="UPF0758_CS"/>
</dbReference>
<sequence length="252" mass="27940">MTNAPASDDGFAEYSGKILFQTVPFSISPQPTNNEHIPPPVALLSGRGRRLDDDTLLRLIVQIFTGRKEKVDTLVPALLERFGSVAALLSASNRELAGIRDMGNHMVPMIRVLQEAALRYNRERLPTADLLDSEQKLLDYLTARLARENIEQFRILFLNEQQGLIADEAQARGTVNHTPVYPREVARRAIEVEATSLVLVHNHPSGDPTPSQADIQMTQQVQAALEVVGIQLTDHLIIGNGRHTSFQRTGLL</sequence>
<dbReference type="EMBL" id="JABCQN010000003">
    <property type="protein sequence ID" value="MBF0870746.1"/>
    <property type="molecule type" value="Genomic_DNA"/>
</dbReference>
<protein>
    <submittedName>
        <fullName evidence="8">DNA repair protein RadC</fullName>
    </submittedName>
</protein>
<evidence type="ECO:0000256" key="4">
    <source>
        <dbReference type="ARBA" id="ARBA00022833"/>
    </source>
</evidence>
<evidence type="ECO:0000256" key="3">
    <source>
        <dbReference type="ARBA" id="ARBA00022801"/>
    </source>
</evidence>
<dbReference type="NCBIfam" id="TIGR00608">
    <property type="entry name" value="radc"/>
    <property type="match status" value="1"/>
</dbReference>
<dbReference type="PROSITE" id="PS01302">
    <property type="entry name" value="UPF0758"/>
    <property type="match status" value="1"/>
</dbReference>
<proteinExistence type="inferred from homology"/>
<dbReference type="AlphaFoldDB" id="A0A9Q2FLZ6"/>
<dbReference type="GeneID" id="81474589"/>
<dbReference type="NCBIfam" id="NF000642">
    <property type="entry name" value="PRK00024.1"/>
    <property type="match status" value="1"/>
</dbReference>
<dbReference type="SUPFAM" id="SSF102712">
    <property type="entry name" value="JAB1/MPN domain"/>
    <property type="match status" value="1"/>
</dbReference>
<evidence type="ECO:0000313" key="9">
    <source>
        <dbReference type="Proteomes" id="UP000661006"/>
    </source>
</evidence>
<evidence type="ECO:0000259" key="7">
    <source>
        <dbReference type="PROSITE" id="PS50249"/>
    </source>
</evidence>
<organism evidence="8 9">
    <name type="scientific">Gluconobacter japonicus</name>
    <dbReference type="NCBI Taxonomy" id="376620"/>
    <lineage>
        <taxon>Bacteria</taxon>
        <taxon>Pseudomonadati</taxon>
        <taxon>Pseudomonadota</taxon>
        <taxon>Alphaproteobacteria</taxon>
        <taxon>Acetobacterales</taxon>
        <taxon>Acetobacteraceae</taxon>
        <taxon>Gluconobacter</taxon>
    </lineage>
</organism>
<dbReference type="PANTHER" id="PTHR30471">
    <property type="entry name" value="DNA REPAIR PROTEIN RADC"/>
    <property type="match status" value="1"/>
</dbReference>
<evidence type="ECO:0000256" key="5">
    <source>
        <dbReference type="ARBA" id="ARBA00023049"/>
    </source>
</evidence>
<dbReference type="Proteomes" id="UP000661006">
    <property type="component" value="Unassembled WGS sequence"/>
</dbReference>
<reference evidence="8" key="1">
    <citation type="submission" date="2020-04" db="EMBL/GenBank/DDBJ databases">
        <authorList>
            <person name="Sombolestani A."/>
        </authorList>
    </citation>
    <scope>NUCLEOTIDE SEQUENCE</scope>
    <source>
        <strain evidence="8">R71697</strain>
    </source>
</reference>
<dbReference type="GO" id="GO:0008237">
    <property type="term" value="F:metallopeptidase activity"/>
    <property type="evidence" value="ECO:0007669"/>
    <property type="project" value="UniProtKB-KW"/>
</dbReference>
<comment type="caution">
    <text evidence="8">The sequence shown here is derived from an EMBL/GenBank/DDBJ whole genome shotgun (WGS) entry which is preliminary data.</text>
</comment>
<dbReference type="PANTHER" id="PTHR30471:SF3">
    <property type="entry name" value="UPF0758 PROTEIN YEES-RELATED"/>
    <property type="match status" value="1"/>
</dbReference>
<dbReference type="InterPro" id="IPR037518">
    <property type="entry name" value="MPN"/>
</dbReference>
<dbReference type="InterPro" id="IPR025657">
    <property type="entry name" value="RadC_JAB"/>
</dbReference>
<comment type="similarity">
    <text evidence="6">Belongs to the UPF0758 family.</text>
</comment>
<name>A0A9Q2FLZ6_GLUJA</name>
<evidence type="ECO:0000256" key="2">
    <source>
        <dbReference type="ARBA" id="ARBA00022723"/>
    </source>
</evidence>
<dbReference type="InterPro" id="IPR001405">
    <property type="entry name" value="UPF0758"/>
</dbReference>
<evidence type="ECO:0000313" key="8">
    <source>
        <dbReference type="EMBL" id="MBF0870746.1"/>
    </source>
</evidence>
<keyword evidence="2" id="KW-0479">Metal-binding</keyword>